<evidence type="ECO:0000256" key="2">
    <source>
        <dbReference type="ARBA" id="ARBA00022692"/>
    </source>
</evidence>
<dbReference type="InterPro" id="IPR037721">
    <property type="entry name" value="Ferlin"/>
</dbReference>
<dbReference type="Pfam" id="PF00168">
    <property type="entry name" value="C2"/>
    <property type="match status" value="1"/>
</dbReference>
<dbReference type="InterPro" id="IPR000008">
    <property type="entry name" value="C2_dom"/>
</dbReference>
<feature type="compositionally biased region" description="Acidic residues" evidence="6">
    <location>
        <begin position="18"/>
        <end position="28"/>
    </location>
</feature>
<evidence type="ECO:0000256" key="6">
    <source>
        <dbReference type="SAM" id="MobiDB-lite"/>
    </source>
</evidence>
<organism evidence="8 9">
    <name type="scientific">Zapornia atra</name>
    <name type="common">Henderson crake</name>
    <dbReference type="NCBI Taxonomy" id="2585822"/>
    <lineage>
        <taxon>Eukaryota</taxon>
        <taxon>Metazoa</taxon>
        <taxon>Chordata</taxon>
        <taxon>Craniata</taxon>
        <taxon>Vertebrata</taxon>
        <taxon>Euteleostomi</taxon>
        <taxon>Archelosauria</taxon>
        <taxon>Archosauria</taxon>
        <taxon>Dinosauria</taxon>
        <taxon>Saurischia</taxon>
        <taxon>Theropoda</taxon>
        <taxon>Coelurosauria</taxon>
        <taxon>Aves</taxon>
        <taxon>Neognathae</taxon>
        <taxon>Neoaves</taxon>
        <taxon>Gruiformes</taxon>
        <taxon>Rallidae</taxon>
        <taxon>Zapornia</taxon>
    </lineage>
</organism>
<keyword evidence="5" id="KW-0472">Membrane</keyword>
<name>A0A7L3EZS7_9GRUI</name>
<dbReference type="SUPFAM" id="SSF49562">
    <property type="entry name" value="C2 domain (Calcium/lipid-binding domain, CaLB)"/>
    <property type="match status" value="1"/>
</dbReference>
<feature type="compositionally biased region" description="Basic and acidic residues" evidence="6">
    <location>
        <begin position="74"/>
        <end position="87"/>
    </location>
</feature>
<dbReference type="Proteomes" id="UP000557426">
    <property type="component" value="Unassembled WGS sequence"/>
</dbReference>
<dbReference type="GO" id="GO:0005509">
    <property type="term" value="F:calcium ion binding"/>
    <property type="evidence" value="ECO:0007669"/>
    <property type="project" value="TreeGrafter"/>
</dbReference>
<protein>
    <submittedName>
        <fullName evidence="8">OTOF protein</fullName>
    </submittedName>
</protein>
<dbReference type="AlphaFoldDB" id="A0A7L3EZS7"/>
<dbReference type="GO" id="GO:0030672">
    <property type="term" value="C:synaptic vesicle membrane"/>
    <property type="evidence" value="ECO:0007669"/>
    <property type="project" value="TreeGrafter"/>
</dbReference>
<evidence type="ECO:0000256" key="3">
    <source>
        <dbReference type="ARBA" id="ARBA00022737"/>
    </source>
</evidence>
<gene>
    <name evidence="8" type="primary">Otof_1</name>
    <name evidence="8" type="ORF">ZAPATR_R06496</name>
</gene>
<comment type="subcellular location">
    <subcellularLocation>
        <location evidence="1">Membrane</location>
        <topology evidence="1">Single-pass membrane protein</topology>
    </subcellularLocation>
</comment>
<feature type="non-terminal residue" evidence="8">
    <location>
        <position position="248"/>
    </location>
</feature>
<feature type="region of interest" description="Disordered" evidence="6">
    <location>
        <begin position="1"/>
        <end position="28"/>
    </location>
</feature>
<proteinExistence type="predicted"/>
<evidence type="ECO:0000313" key="8">
    <source>
        <dbReference type="EMBL" id="NXT74186.1"/>
    </source>
</evidence>
<dbReference type="InterPro" id="IPR035892">
    <property type="entry name" value="C2_domain_sf"/>
</dbReference>
<feature type="domain" description="C2" evidence="7">
    <location>
        <begin position="203"/>
        <end position="247"/>
    </location>
</feature>
<feature type="compositionally biased region" description="Acidic residues" evidence="6">
    <location>
        <begin position="56"/>
        <end position="65"/>
    </location>
</feature>
<dbReference type="Gene3D" id="2.60.40.150">
    <property type="entry name" value="C2 domain"/>
    <property type="match status" value="1"/>
</dbReference>
<dbReference type="GO" id="GO:0035612">
    <property type="term" value="F:AP-2 adaptor complex binding"/>
    <property type="evidence" value="ECO:0007669"/>
    <property type="project" value="TreeGrafter"/>
</dbReference>
<evidence type="ECO:0000256" key="4">
    <source>
        <dbReference type="ARBA" id="ARBA00022989"/>
    </source>
</evidence>
<comment type="caution">
    <text evidence="8">The sequence shown here is derived from an EMBL/GenBank/DDBJ whole genome shotgun (WGS) entry which is preliminary data.</text>
</comment>
<feature type="non-terminal residue" evidence="8">
    <location>
        <position position="1"/>
    </location>
</feature>
<dbReference type="EMBL" id="VZTU01003127">
    <property type="protein sequence ID" value="NXT74186.1"/>
    <property type="molecule type" value="Genomic_DNA"/>
</dbReference>
<accession>A0A7L3EZS7</accession>
<dbReference type="GO" id="GO:0007009">
    <property type="term" value="P:plasma membrane organization"/>
    <property type="evidence" value="ECO:0007669"/>
    <property type="project" value="TreeGrafter"/>
</dbReference>
<evidence type="ECO:0000313" key="9">
    <source>
        <dbReference type="Proteomes" id="UP000557426"/>
    </source>
</evidence>
<dbReference type="GO" id="GO:0016082">
    <property type="term" value="P:synaptic vesicle priming"/>
    <property type="evidence" value="ECO:0007669"/>
    <property type="project" value="TreeGrafter"/>
</dbReference>
<evidence type="ECO:0000259" key="7">
    <source>
        <dbReference type="Pfam" id="PF00168"/>
    </source>
</evidence>
<dbReference type="GO" id="GO:0048787">
    <property type="term" value="C:presynaptic active zone membrane"/>
    <property type="evidence" value="ECO:0007669"/>
    <property type="project" value="TreeGrafter"/>
</dbReference>
<keyword evidence="3" id="KW-0677">Repeat</keyword>
<reference evidence="8 9" key="1">
    <citation type="submission" date="2019-09" db="EMBL/GenBank/DDBJ databases">
        <title>Bird 10,000 Genomes (B10K) Project - Family phase.</title>
        <authorList>
            <person name="Zhang G."/>
        </authorList>
    </citation>
    <scope>NUCLEOTIDE SEQUENCE [LARGE SCALE GENOMIC DNA]</scope>
    <source>
        <strain evidence="8">B10K-DU-011-47</strain>
        <tissue evidence="8">Mixed tissue sample</tissue>
    </source>
</reference>
<dbReference type="PANTHER" id="PTHR12546:SF32">
    <property type="entry name" value="OTOFERLIN"/>
    <property type="match status" value="1"/>
</dbReference>
<feature type="region of interest" description="Disordered" evidence="6">
    <location>
        <begin position="46"/>
        <end position="101"/>
    </location>
</feature>
<keyword evidence="4" id="KW-1133">Transmembrane helix</keyword>
<keyword evidence="2" id="KW-0812">Transmembrane</keyword>
<sequence>TEEEKEKKKKKKKGGGGEEIEEEEPDESMLDWWSKYFASIETMKEQLRQQEAAAAEAEEKEEMEIAEGSKGQVKSKEKYKAPKDEKKKKQQPVPELPEKKNKQKIDELKVFNKELETEFDNFEDWLHTFNLLRGKIGDNDDNATEEERIVGRFKGSMCVYKVPLPDDVTKEAGYDPSFGMFQGIPSNDPINVLVRVYIVRASITLGCDLHPADINGKADPYIAIKLGKTDIKDKENYISKQLNPVFGK</sequence>
<evidence type="ECO:0000256" key="1">
    <source>
        <dbReference type="ARBA" id="ARBA00004167"/>
    </source>
</evidence>
<keyword evidence="9" id="KW-1185">Reference proteome</keyword>
<dbReference type="PANTHER" id="PTHR12546">
    <property type="entry name" value="FER-1-LIKE"/>
    <property type="match status" value="1"/>
</dbReference>
<evidence type="ECO:0000256" key="5">
    <source>
        <dbReference type="ARBA" id="ARBA00023136"/>
    </source>
</evidence>